<keyword evidence="4 9" id="KW-0812">Transmembrane</keyword>
<sequence length="289" mass="30015">MNGLIEQLINGLTLGSQYALVAAGLALIFGVLEIVNFAHGELVMIGAYLLHAAGTYLDLPYPLAAVTTVAAMAAVGALFYVTVIRRILERGWQVQLVATLAVSIVLINLAIVVEGSLPKVAYSELGTRTVTIAGTQVSVQRFVVLLSMAATFGVLIWFLRSTRTGRAMRALAQNREAAAVVGIPVQRIGLVTVVIASCMAGIAAATMTPLYSAHPTMGTLLAIKAFAAVIMGGFGNVSGAVVSGFALGIAEALAIGYVSSAYADVLVFSVMIAVLLVRPHGLFGRAVRA</sequence>
<dbReference type="AlphaFoldDB" id="A0A931DQV5"/>
<evidence type="ECO:0000313" key="10">
    <source>
        <dbReference type="EMBL" id="MBG6091710.1"/>
    </source>
</evidence>
<evidence type="ECO:0000256" key="6">
    <source>
        <dbReference type="ARBA" id="ARBA00022989"/>
    </source>
</evidence>
<protein>
    <submittedName>
        <fullName evidence="10">Branched-chain amino acid transport system permease protein</fullName>
    </submittedName>
</protein>
<comment type="caution">
    <text evidence="10">The sequence shown here is derived from an EMBL/GenBank/DDBJ whole genome shotgun (WGS) entry which is preliminary data.</text>
</comment>
<organism evidence="10 11">
    <name type="scientific">Actinomadura viridis</name>
    <dbReference type="NCBI Taxonomy" id="58110"/>
    <lineage>
        <taxon>Bacteria</taxon>
        <taxon>Bacillati</taxon>
        <taxon>Actinomycetota</taxon>
        <taxon>Actinomycetes</taxon>
        <taxon>Streptosporangiales</taxon>
        <taxon>Thermomonosporaceae</taxon>
        <taxon>Actinomadura</taxon>
    </lineage>
</organism>
<dbReference type="PANTHER" id="PTHR11795">
    <property type="entry name" value="BRANCHED-CHAIN AMINO ACID TRANSPORT SYSTEM PERMEASE PROTEIN LIVH"/>
    <property type="match status" value="1"/>
</dbReference>
<accession>A0A931DQV5</accession>
<evidence type="ECO:0000256" key="2">
    <source>
        <dbReference type="ARBA" id="ARBA00022448"/>
    </source>
</evidence>
<dbReference type="RefSeq" id="WP_197013989.1">
    <property type="nucleotide sequence ID" value="NZ_BAABES010000002.1"/>
</dbReference>
<keyword evidence="3" id="KW-1003">Cell membrane</keyword>
<feature type="transmembrane region" description="Helical" evidence="9">
    <location>
        <begin position="254"/>
        <end position="277"/>
    </location>
</feature>
<dbReference type="Pfam" id="PF02653">
    <property type="entry name" value="BPD_transp_2"/>
    <property type="match status" value="1"/>
</dbReference>
<dbReference type="InterPro" id="IPR001851">
    <property type="entry name" value="ABC_transp_permease"/>
</dbReference>
<name>A0A931DQV5_9ACTN</name>
<dbReference type="CDD" id="cd06582">
    <property type="entry name" value="TM_PBP1_LivH_like"/>
    <property type="match status" value="1"/>
</dbReference>
<keyword evidence="11" id="KW-1185">Reference proteome</keyword>
<feature type="transmembrane region" description="Helical" evidence="9">
    <location>
        <begin position="180"/>
        <end position="205"/>
    </location>
</feature>
<evidence type="ECO:0000256" key="8">
    <source>
        <dbReference type="ARBA" id="ARBA00037998"/>
    </source>
</evidence>
<dbReference type="GO" id="GO:0006865">
    <property type="term" value="P:amino acid transport"/>
    <property type="evidence" value="ECO:0007669"/>
    <property type="project" value="UniProtKB-KW"/>
</dbReference>
<evidence type="ECO:0000313" key="11">
    <source>
        <dbReference type="Proteomes" id="UP000614047"/>
    </source>
</evidence>
<feature type="transmembrane region" description="Helical" evidence="9">
    <location>
        <begin position="18"/>
        <end position="39"/>
    </location>
</feature>
<keyword evidence="7 9" id="KW-0472">Membrane</keyword>
<gene>
    <name evidence="10" type="ORF">IW256_005823</name>
</gene>
<evidence type="ECO:0000256" key="4">
    <source>
        <dbReference type="ARBA" id="ARBA00022692"/>
    </source>
</evidence>
<reference evidence="10" key="1">
    <citation type="submission" date="2020-11" db="EMBL/GenBank/DDBJ databases">
        <title>Sequencing the genomes of 1000 actinobacteria strains.</title>
        <authorList>
            <person name="Klenk H.-P."/>
        </authorList>
    </citation>
    <scope>NUCLEOTIDE SEQUENCE</scope>
    <source>
        <strain evidence="10">DSM 43175</strain>
    </source>
</reference>
<feature type="transmembrane region" description="Helical" evidence="9">
    <location>
        <begin position="137"/>
        <end position="159"/>
    </location>
</feature>
<evidence type="ECO:0000256" key="9">
    <source>
        <dbReference type="SAM" id="Phobius"/>
    </source>
</evidence>
<evidence type="ECO:0000256" key="7">
    <source>
        <dbReference type="ARBA" id="ARBA00023136"/>
    </source>
</evidence>
<feature type="transmembrane region" description="Helical" evidence="9">
    <location>
        <begin position="96"/>
        <end position="117"/>
    </location>
</feature>
<keyword evidence="5" id="KW-0029">Amino-acid transport</keyword>
<keyword evidence="2" id="KW-0813">Transport</keyword>
<dbReference type="InterPro" id="IPR052157">
    <property type="entry name" value="BCAA_transport_permease"/>
</dbReference>
<keyword evidence="6 9" id="KW-1133">Transmembrane helix</keyword>
<dbReference type="EMBL" id="JADOUA010000001">
    <property type="protein sequence ID" value="MBG6091710.1"/>
    <property type="molecule type" value="Genomic_DNA"/>
</dbReference>
<dbReference type="GO" id="GO:0022857">
    <property type="term" value="F:transmembrane transporter activity"/>
    <property type="evidence" value="ECO:0007669"/>
    <property type="project" value="InterPro"/>
</dbReference>
<dbReference type="GO" id="GO:0005886">
    <property type="term" value="C:plasma membrane"/>
    <property type="evidence" value="ECO:0007669"/>
    <property type="project" value="UniProtKB-SubCell"/>
</dbReference>
<feature type="transmembrane region" description="Helical" evidence="9">
    <location>
        <begin position="225"/>
        <end position="247"/>
    </location>
</feature>
<evidence type="ECO:0000256" key="1">
    <source>
        <dbReference type="ARBA" id="ARBA00004651"/>
    </source>
</evidence>
<evidence type="ECO:0000256" key="3">
    <source>
        <dbReference type="ARBA" id="ARBA00022475"/>
    </source>
</evidence>
<dbReference type="PANTHER" id="PTHR11795:SF452">
    <property type="entry name" value="ABC TRANSPORTER PERMEASE PROTEIN"/>
    <property type="match status" value="1"/>
</dbReference>
<feature type="transmembrane region" description="Helical" evidence="9">
    <location>
        <begin position="59"/>
        <end position="84"/>
    </location>
</feature>
<proteinExistence type="inferred from homology"/>
<comment type="similarity">
    <text evidence="8">Belongs to the binding-protein-dependent transport system permease family. LivHM subfamily.</text>
</comment>
<dbReference type="Proteomes" id="UP000614047">
    <property type="component" value="Unassembled WGS sequence"/>
</dbReference>
<comment type="subcellular location">
    <subcellularLocation>
        <location evidence="1">Cell membrane</location>
        <topology evidence="1">Multi-pass membrane protein</topology>
    </subcellularLocation>
</comment>
<evidence type="ECO:0000256" key="5">
    <source>
        <dbReference type="ARBA" id="ARBA00022970"/>
    </source>
</evidence>